<dbReference type="Proteomes" id="UP001221838">
    <property type="component" value="Unassembled WGS sequence"/>
</dbReference>
<accession>A0ABT5D4M0</accession>
<organism evidence="1 2">
    <name type="scientific">Stigmatella ashevillensis</name>
    <dbReference type="NCBI Taxonomy" id="2995309"/>
    <lineage>
        <taxon>Bacteria</taxon>
        <taxon>Pseudomonadati</taxon>
        <taxon>Myxococcota</taxon>
        <taxon>Myxococcia</taxon>
        <taxon>Myxococcales</taxon>
        <taxon>Cystobacterineae</taxon>
        <taxon>Archangiaceae</taxon>
        <taxon>Stigmatella</taxon>
    </lineage>
</organism>
<comment type="caution">
    <text evidence="1">The sequence shown here is derived from an EMBL/GenBank/DDBJ whole genome shotgun (WGS) entry which is preliminary data.</text>
</comment>
<gene>
    <name evidence="1" type="ORF">POL68_09040</name>
</gene>
<dbReference type="EMBL" id="JAQNDM010000002">
    <property type="protein sequence ID" value="MDC0708611.1"/>
    <property type="molecule type" value="Genomic_DNA"/>
</dbReference>
<sequence length="246" mass="27994">MNQPQPPTGVKFPLTRVDLLLRIRQDMQVRQSGPYSYIGIPNVERVECFLTGYACGTGSLGFDPGQDRLFGDWLRDVKKDWPSQGWAEAYLQEFDGDHARALRKYVDHAAEFRALSPTELDALPWSAEERKLLGRAPSLQPMKPPLLSLDELLEIRRVGRIGLYIGYARVDRLGGYLDGYRLGLSLAGLKDEEYPRYARWLEDTGRVPIGNTWEDPFLQAARGDHEAAIHRFLDCVAEFRNLSMNP</sequence>
<dbReference type="RefSeq" id="WP_272136564.1">
    <property type="nucleotide sequence ID" value="NZ_JAQNDM010000002.1"/>
</dbReference>
<proteinExistence type="predicted"/>
<evidence type="ECO:0008006" key="3">
    <source>
        <dbReference type="Google" id="ProtNLM"/>
    </source>
</evidence>
<name>A0ABT5D4M0_9BACT</name>
<evidence type="ECO:0000313" key="1">
    <source>
        <dbReference type="EMBL" id="MDC0708611.1"/>
    </source>
</evidence>
<evidence type="ECO:0000313" key="2">
    <source>
        <dbReference type="Proteomes" id="UP001221838"/>
    </source>
</evidence>
<keyword evidence="2" id="KW-1185">Reference proteome</keyword>
<protein>
    <recommendedName>
        <fullName evidence="3">Heme oxygenase</fullName>
    </recommendedName>
</protein>
<reference evidence="1 2" key="1">
    <citation type="submission" date="2022-11" db="EMBL/GenBank/DDBJ databases">
        <title>Minimal conservation of predation-associated metabolite biosynthetic gene clusters underscores biosynthetic potential of Myxococcota including descriptions for ten novel species: Archangium lansinium sp. nov., Myxococcus landrumus sp. nov., Nannocystis bai.</title>
        <authorList>
            <person name="Ahearne A."/>
            <person name="Stevens C."/>
            <person name="Dowd S."/>
        </authorList>
    </citation>
    <scope>NUCLEOTIDE SEQUENCE [LARGE SCALE GENOMIC DNA]</scope>
    <source>
        <strain evidence="1 2">NCWAL01</strain>
    </source>
</reference>